<feature type="region of interest" description="Disordered" evidence="4">
    <location>
        <begin position="1"/>
        <end position="41"/>
    </location>
</feature>
<gene>
    <name evidence="6" type="ORF">FPCIR_120</name>
</gene>
<dbReference type="PANTHER" id="PTHR10501">
    <property type="entry name" value="U1 SMALL NUCLEAR RIBONUCLEOPROTEIN A/U2 SMALL NUCLEAR RIBONUCLEOPROTEIN B"/>
    <property type="match status" value="1"/>
</dbReference>
<dbReference type="SMART" id="SM00360">
    <property type="entry name" value="RRM"/>
    <property type="match status" value="2"/>
</dbReference>
<evidence type="ECO:0000313" key="6">
    <source>
        <dbReference type="EMBL" id="KAF5606019.1"/>
    </source>
</evidence>
<dbReference type="InterPro" id="IPR012677">
    <property type="entry name" value="Nucleotide-bd_a/b_plait_sf"/>
</dbReference>
<feature type="region of interest" description="Disordered" evidence="4">
    <location>
        <begin position="304"/>
        <end position="324"/>
    </location>
</feature>
<keyword evidence="1" id="KW-0597">Phosphoprotein</keyword>
<keyword evidence="7" id="KW-1185">Reference proteome</keyword>
<feature type="compositionally biased region" description="Pro residues" evidence="4">
    <location>
        <begin position="475"/>
        <end position="484"/>
    </location>
</feature>
<dbReference type="CDD" id="cd00590">
    <property type="entry name" value="RRM_SF"/>
    <property type="match status" value="1"/>
</dbReference>
<protein>
    <submittedName>
        <fullName evidence="6">WHI3-like protein</fullName>
    </submittedName>
</protein>
<dbReference type="FunFam" id="3.30.70.330:FF:000089">
    <property type="entry name" value="RNA binding protein"/>
    <property type="match status" value="1"/>
</dbReference>
<proteinExistence type="predicted"/>
<accession>A0A8H5V2N0</accession>
<dbReference type="PROSITE" id="PS50102">
    <property type="entry name" value="RRM"/>
    <property type="match status" value="1"/>
</dbReference>
<dbReference type="CDD" id="cd12245">
    <property type="entry name" value="RRM_scw1_like"/>
    <property type="match status" value="1"/>
</dbReference>
<feature type="compositionally biased region" description="Pro residues" evidence="4">
    <location>
        <begin position="67"/>
        <end position="80"/>
    </location>
</feature>
<evidence type="ECO:0000256" key="2">
    <source>
        <dbReference type="ARBA" id="ARBA00022884"/>
    </source>
</evidence>
<feature type="region of interest" description="Disordered" evidence="4">
    <location>
        <begin position="63"/>
        <end position="83"/>
    </location>
</feature>
<feature type="domain" description="RRM" evidence="5">
    <location>
        <begin position="357"/>
        <end position="434"/>
    </location>
</feature>
<sequence length="548" mass="57942">MNIDRSAPPSDPARIASPTANLSYRASPLPPPTATSIKSSAATAALPNTTSSAASTASLSAMATPSFLPPGPRSMPPPYAQPQMSRDIHRYTPAPIGFSSPPVKVLIRNLPLETSRESLRFMLVWSQDLVDVELLSVDPAEPHYRKALLKFRTRAGAEDAKQLLHGCANTSNSALLRVEILGDEPPAAHQQPTEAVHSSFKSLESISPQTANVYPGHDLPQSDGNLQQIFSSPSPIGNRLNEPGRVTGKSLIANETDDDSLDTPVLVEDALFYGNAPRRSTAPSVPINAMNALSLNTNMPPSASSSLPHYGSGMSAQSGTMSPSGKGHFGYQAPNQSPYGRLNYPHANTADQNPPCNTLYVGNLPMDTAEEELKTLFSKQRGYKRLCFRTKGNGPMCFVEFEDIPFASKALTELYGKLLSNSNKGGIRLSFSKNPLGVRAGQNPAHANPGALGQMNGNLAASMNAFGSANRTASGPPPGLPPPMLGNGRSPFHGGASMNPSPAGTFGGFTHQGWPVPAFNNHATPSPHSAHAQSSGFGQAYMQNTLHG</sequence>
<dbReference type="Proteomes" id="UP000546213">
    <property type="component" value="Unassembled WGS sequence"/>
</dbReference>
<feature type="compositionally biased region" description="Polar residues" evidence="4">
    <location>
        <begin position="314"/>
        <end position="323"/>
    </location>
</feature>
<dbReference type="Gene3D" id="3.30.70.330">
    <property type="match status" value="1"/>
</dbReference>
<name>A0A8H5V2N0_9HYPO</name>
<evidence type="ECO:0000313" key="7">
    <source>
        <dbReference type="Proteomes" id="UP000546213"/>
    </source>
</evidence>
<organism evidence="6 7">
    <name type="scientific">Fusarium pseudocircinatum</name>
    <dbReference type="NCBI Taxonomy" id="56676"/>
    <lineage>
        <taxon>Eukaryota</taxon>
        <taxon>Fungi</taxon>
        <taxon>Dikarya</taxon>
        <taxon>Ascomycota</taxon>
        <taxon>Pezizomycotina</taxon>
        <taxon>Sordariomycetes</taxon>
        <taxon>Hypocreomycetidae</taxon>
        <taxon>Hypocreales</taxon>
        <taxon>Nectriaceae</taxon>
        <taxon>Fusarium</taxon>
        <taxon>Fusarium fujikuroi species complex</taxon>
    </lineage>
</organism>
<dbReference type="InterPro" id="IPR035979">
    <property type="entry name" value="RBD_domain_sf"/>
</dbReference>
<keyword evidence="2 3" id="KW-0694">RNA-binding</keyword>
<dbReference type="OrthoDB" id="431169at2759"/>
<dbReference type="EMBL" id="JAAOAS010000007">
    <property type="protein sequence ID" value="KAF5606019.1"/>
    <property type="molecule type" value="Genomic_DNA"/>
</dbReference>
<dbReference type="SUPFAM" id="SSF54928">
    <property type="entry name" value="RNA-binding domain, RBD"/>
    <property type="match status" value="2"/>
</dbReference>
<evidence type="ECO:0000259" key="5">
    <source>
        <dbReference type="PROSITE" id="PS50102"/>
    </source>
</evidence>
<dbReference type="Pfam" id="PF00076">
    <property type="entry name" value="RRM_1"/>
    <property type="match status" value="1"/>
</dbReference>
<evidence type="ECO:0000256" key="1">
    <source>
        <dbReference type="ARBA" id="ARBA00022553"/>
    </source>
</evidence>
<dbReference type="GO" id="GO:0003723">
    <property type="term" value="F:RNA binding"/>
    <property type="evidence" value="ECO:0007669"/>
    <property type="project" value="UniProtKB-UniRule"/>
</dbReference>
<evidence type="ECO:0000256" key="4">
    <source>
        <dbReference type="SAM" id="MobiDB-lite"/>
    </source>
</evidence>
<feature type="region of interest" description="Disordered" evidence="4">
    <location>
        <begin position="467"/>
        <end position="507"/>
    </location>
</feature>
<comment type="caution">
    <text evidence="6">The sequence shown here is derived from an EMBL/GenBank/DDBJ whole genome shotgun (WGS) entry which is preliminary data.</text>
</comment>
<evidence type="ECO:0000256" key="3">
    <source>
        <dbReference type="PROSITE-ProRule" id="PRU00176"/>
    </source>
</evidence>
<dbReference type="AlphaFoldDB" id="A0A8H5V2N0"/>
<dbReference type="InterPro" id="IPR000504">
    <property type="entry name" value="RRM_dom"/>
</dbReference>
<reference evidence="6 7" key="1">
    <citation type="submission" date="2020-05" db="EMBL/GenBank/DDBJ databases">
        <title>Identification and distribution of gene clusters putatively required for synthesis of sphingolipid metabolism inhibitors in phylogenetically diverse species of the filamentous fungus Fusarium.</title>
        <authorList>
            <person name="Kim H.-S."/>
            <person name="Busman M."/>
            <person name="Brown D.W."/>
            <person name="Divon H."/>
            <person name="Uhlig S."/>
            <person name="Proctor R.H."/>
        </authorList>
    </citation>
    <scope>NUCLEOTIDE SEQUENCE [LARGE SCALE GENOMIC DNA]</scope>
    <source>
        <strain evidence="6 7">NRRL 36939</strain>
    </source>
</reference>